<name>A0A1Q2ZYK9_ZYGRO</name>
<dbReference type="PROSITE" id="PS50181">
    <property type="entry name" value="FBOX"/>
    <property type="match status" value="1"/>
</dbReference>
<evidence type="ECO:0000313" key="2">
    <source>
        <dbReference type="EMBL" id="GAV48468.1"/>
    </source>
</evidence>
<sequence length="361" mass="42016">MSFLESTMLFTCNKDQNMSNGTTTTTTTTTAPAINNHRGMKRSGEQKELQQFCKKPKTLGFTHFILTIPHELLLLILSHLSRRDLIQISLASKTVRHILSPYLFSQVKVSWRDLISTWNQRNIPVNITNVQLIEKLRLTTCCSKNEWTFPFAELFKHNNLTSLELCTSGSTNFFKYSSGGSQLQVLEIHAVKPGSIFSMEHLVPFQKLRKLSLKDFEIDAFEEDEKSCPHLSTLELDNCTWRYPFQLESFGRDKIDSLTLKYTNHFVISERFKMFLNGPHFRKLRHLSISNWERNLKLTLSVHIMRLIESIPTLRTLQLGGNIYNETLNNFTNADWENCIKYVGVRDVKVFYSSFFELIRR</sequence>
<evidence type="ECO:0000259" key="1">
    <source>
        <dbReference type="PROSITE" id="PS50181"/>
    </source>
</evidence>
<dbReference type="EMBL" id="BDGX01000009">
    <property type="protein sequence ID" value="GAV48468.1"/>
    <property type="molecule type" value="Genomic_DNA"/>
</dbReference>
<dbReference type="InterPro" id="IPR001810">
    <property type="entry name" value="F-box_dom"/>
</dbReference>
<reference evidence="2 3" key="1">
    <citation type="submission" date="2016-08" db="EMBL/GenBank/DDBJ databases">
        <title>Draft genome sequence of allopolyploid Zygosaccharomyces rouxii.</title>
        <authorList>
            <person name="Watanabe J."/>
            <person name="Uehara K."/>
            <person name="Mogi Y."/>
            <person name="Tsukioka Y."/>
        </authorList>
    </citation>
    <scope>NUCLEOTIDE SEQUENCE [LARGE SCALE GENOMIC DNA]</scope>
    <source>
        <strain evidence="2 3">NBRC 110957</strain>
    </source>
</reference>
<feature type="domain" description="F-box" evidence="1">
    <location>
        <begin position="62"/>
        <end position="114"/>
    </location>
</feature>
<evidence type="ECO:0000313" key="3">
    <source>
        <dbReference type="Proteomes" id="UP000187013"/>
    </source>
</evidence>
<protein>
    <recommendedName>
        <fullName evidence="1">F-box domain-containing protein</fullName>
    </recommendedName>
</protein>
<accession>A0A1Q2ZYK9</accession>
<proteinExistence type="predicted"/>
<dbReference type="Gene3D" id="3.80.10.10">
    <property type="entry name" value="Ribonuclease Inhibitor"/>
    <property type="match status" value="1"/>
</dbReference>
<comment type="caution">
    <text evidence="2">The sequence shown here is derived from an EMBL/GenBank/DDBJ whole genome shotgun (WGS) entry which is preliminary data.</text>
</comment>
<dbReference type="SUPFAM" id="SSF52047">
    <property type="entry name" value="RNI-like"/>
    <property type="match status" value="1"/>
</dbReference>
<dbReference type="OrthoDB" id="4073795at2759"/>
<organism evidence="2 3">
    <name type="scientific">Zygosaccharomyces rouxii</name>
    <dbReference type="NCBI Taxonomy" id="4956"/>
    <lineage>
        <taxon>Eukaryota</taxon>
        <taxon>Fungi</taxon>
        <taxon>Dikarya</taxon>
        <taxon>Ascomycota</taxon>
        <taxon>Saccharomycotina</taxon>
        <taxon>Saccharomycetes</taxon>
        <taxon>Saccharomycetales</taxon>
        <taxon>Saccharomycetaceae</taxon>
        <taxon>Zygosaccharomyces</taxon>
    </lineage>
</organism>
<dbReference type="Pfam" id="PF12937">
    <property type="entry name" value="F-box-like"/>
    <property type="match status" value="1"/>
</dbReference>
<gene>
    <name evidence="2" type="ORF">ZYGR_0I07650</name>
</gene>
<dbReference type="AlphaFoldDB" id="A0A1Q2ZYK9"/>
<dbReference type="InterPro" id="IPR032675">
    <property type="entry name" value="LRR_dom_sf"/>
</dbReference>
<dbReference type="Proteomes" id="UP000187013">
    <property type="component" value="Unassembled WGS sequence"/>
</dbReference>